<dbReference type="KEGG" id="vpd:VAPA_1c44410"/>
<organism evidence="1 2">
    <name type="scientific">Variovorax paradoxus B4</name>
    <dbReference type="NCBI Taxonomy" id="1246301"/>
    <lineage>
        <taxon>Bacteria</taxon>
        <taxon>Pseudomonadati</taxon>
        <taxon>Pseudomonadota</taxon>
        <taxon>Betaproteobacteria</taxon>
        <taxon>Burkholderiales</taxon>
        <taxon>Comamonadaceae</taxon>
        <taxon>Variovorax</taxon>
    </lineage>
</organism>
<name>T1XGP9_VARPD</name>
<accession>T1XGP9</accession>
<dbReference type="AlphaFoldDB" id="T1XGP9"/>
<evidence type="ECO:0000313" key="2">
    <source>
        <dbReference type="Proteomes" id="UP000016223"/>
    </source>
</evidence>
<dbReference type="HOGENOM" id="CLU_1884891_0_0_4"/>
<proteinExistence type="predicted"/>
<reference evidence="1 2" key="1">
    <citation type="submission" date="2012-10" db="EMBL/GenBank/DDBJ databases">
        <title>Genome sequence of Variovorax paradoxus B4.</title>
        <authorList>
            <person name="Schuldes J."/>
            <person name="Brandt U."/>
            <person name="Hiessl S."/>
            <person name="Wuebbeler J.H."/>
            <person name="Thuermer A."/>
            <person name="Steinbuechel A."/>
            <person name="Daniel R."/>
        </authorList>
    </citation>
    <scope>NUCLEOTIDE SEQUENCE [LARGE SCALE GENOMIC DNA]</scope>
    <source>
        <strain evidence="1 2">B4</strain>
    </source>
</reference>
<dbReference type="PATRIC" id="fig|1246301.3.peg.4484"/>
<protein>
    <submittedName>
        <fullName evidence="1">Uncharacterized protein</fullName>
    </submittedName>
</protein>
<dbReference type="EMBL" id="CP003911">
    <property type="protein sequence ID" value="AGU51514.1"/>
    <property type="molecule type" value="Genomic_DNA"/>
</dbReference>
<sequence length="135" mass="15484">MFPLAYALHMAQSPKLSKTKTPRTTPEEAVARYALMDRAIRQTGFHIDELESALGMYMVGFHFGWRVLYLVHSKRTIKKYESILGLKISEVFPEYGPDADRTNAYKLIQSVSNFWKLVSGDEKPTLQIDKRSLAE</sequence>
<gene>
    <name evidence="1" type="ORF">VAPA_1c44410</name>
</gene>
<evidence type="ECO:0000313" key="1">
    <source>
        <dbReference type="EMBL" id="AGU51514.1"/>
    </source>
</evidence>
<dbReference type="Proteomes" id="UP000016223">
    <property type="component" value="Chromosome 1"/>
</dbReference>